<evidence type="ECO:0000256" key="2">
    <source>
        <dbReference type="ARBA" id="ARBA00012180"/>
    </source>
</evidence>
<evidence type="ECO:0000256" key="3">
    <source>
        <dbReference type="ARBA" id="ARBA00022679"/>
    </source>
</evidence>
<dbReference type="GO" id="GO:0015074">
    <property type="term" value="P:DNA integration"/>
    <property type="evidence" value="ECO:0007669"/>
    <property type="project" value="UniProtKB-KW"/>
</dbReference>
<evidence type="ECO:0000256" key="6">
    <source>
        <dbReference type="ARBA" id="ARBA00022759"/>
    </source>
</evidence>
<dbReference type="PROSITE" id="PS00141">
    <property type="entry name" value="ASP_PROTEASE"/>
    <property type="match status" value="1"/>
</dbReference>
<feature type="domain" description="Reverse transcriptase" evidence="16">
    <location>
        <begin position="936"/>
        <end position="1115"/>
    </location>
</feature>
<keyword evidence="12" id="KW-0479">Metal-binding</keyword>
<dbReference type="Pfam" id="PF17919">
    <property type="entry name" value="RT_RNaseH_2"/>
    <property type="match status" value="1"/>
</dbReference>
<evidence type="ECO:0000256" key="13">
    <source>
        <dbReference type="SAM" id="MobiDB-lite"/>
    </source>
</evidence>
<feature type="region of interest" description="Disordered" evidence="13">
    <location>
        <begin position="173"/>
        <end position="199"/>
    </location>
</feature>
<dbReference type="PANTHER" id="PTHR37984">
    <property type="entry name" value="PROTEIN CBG26694"/>
    <property type="match status" value="1"/>
</dbReference>
<keyword evidence="12" id="KW-0863">Zinc-finger</keyword>
<keyword evidence="18" id="KW-1185">Reference proteome</keyword>
<dbReference type="CDD" id="cd09274">
    <property type="entry name" value="RNase_HI_RT_Ty3"/>
    <property type="match status" value="1"/>
</dbReference>
<proteinExistence type="inferred from homology"/>
<dbReference type="InterPro" id="IPR001995">
    <property type="entry name" value="Peptidase_A2_cat"/>
</dbReference>
<dbReference type="InterPro" id="IPR001969">
    <property type="entry name" value="Aspartic_peptidase_AS"/>
</dbReference>
<dbReference type="EC" id="3.1.26.4" evidence="2"/>
<evidence type="ECO:0000256" key="9">
    <source>
        <dbReference type="ARBA" id="ARBA00022884"/>
    </source>
</evidence>
<organism evidence="17 18">
    <name type="scientific">Astyanax mexicanus</name>
    <name type="common">Blind cave fish</name>
    <name type="synonym">Astyanax fasciatus mexicanus</name>
    <dbReference type="NCBI Taxonomy" id="7994"/>
    <lineage>
        <taxon>Eukaryota</taxon>
        <taxon>Metazoa</taxon>
        <taxon>Chordata</taxon>
        <taxon>Craniata</taxon>
        <taxon>Vertebrata</taxon>
        <taxon>Euteleostomi</taxon>
        <taxon>Actinopterygii</taxon>
        <taxon>Neopterygii</taxon>
        <taxon>Teleostei</taxon>
        <taxon>Ostariophysi</taxon>
        <taxon>Characiformes</taxon>
        <taxon>Characoidei</taxon>
        <taxon>Acestrorhamphidae</taxon>
        <taxon>Acestrorhamphinae</taxon>
        <taxon>Astyanax</taxon>
    </lineage>
</organism>
<keyword evidence="10" id="KW-0229">DNA integration</keyword>
<evidence type="ECO:0000256" key="4">
    <source>
        <dbReference type="ARBA" id="ARBA00022695"/>
    </source>
</evidence>
<keyword evidence="5" id="KW-0540">Nuclease</keyword>
<dbReference type="GO" id="GO:0006508">
    <property type="term" value="P:proteolysis"/>
    <property type="evidence" value="ECO:0007669"/>
    <property type="project" value="InterPro"/>
</dbReference>
<evidence type="ECO:0000259" key="14">
    <source>
        <dbReference type="PROSITE" id="PS50158"/>
    </source>
</evidence>
<dbReference type="GO" id="GO:0008270">
    <property type="term" value="F:zinc ion binding"/>
    <property type="evidence" value="ECO:0007669"/>
    <property type="project" value="UniProtKB-KW"/>
</dbReference>
<dbReference type="PANTHER" id="PTHR37984:SF5">
    <property type="entry name" value="PROTEIN NYNRIN-LIKE"/>
    <property type="match status" value="1"/>
</dbReference>
<evidence type="ECO:0000256" key="1">
    <source>
        <dbReference type="ARBA" id="ARBA00010879"/>
    </source>
</evidence>
<dbReference type="InterPro" id="IPR021109">
    <property type="entry name" value="Peptidase_aspartic_dom_sf"/>
</dbReference>
<feature type="region of interest" description="Disordered" evidence="13">
    <location>
        <begin position="396"/>
        <end position="437"/>
    </location>
</feature>
<dbReference type="Proteomes" id="UP000018467">
    <property type="component" value="Unassembled WGS sequence"/>
</dbReference>
<dbReference type="STRING" id="7994.ENSAMXP00000038352"/>
<dbReference type="FunFam" id="3.10.20.370:FF:000001">
    <property type="entry name" value="Retrovirus-related Pol polyprotein from transposon 17.6-like protein"/>
    <property type="match status" value="1"/>
</dbReference>
<reference evidence="17" key="3">
    <citation type="submission" date="2025-08" db="UniProtKB">
        <authorList>
            <consortium name="Ensembl"/>
        </authorList>
    </citation>
    <scope>IDENTIFICATION</scope>
</reference>
<dbReference type="Gene3D" id="3.10.10.10">
    <property type="entry name" value="HIV Type 1 Reverse Transcriptase, subunit A, domain 1"/>
    <property type="match status" value="1"/>
</dbReference>
<dbReference type="InterPro" id="IPR001878">
    <property type="entry name" value="Znf_CCHC"/>
</dbReference>
<evidence type="ECO:0000259" key="16">
    <source>
        <dbReference type="PROSITE" id="PS50878"/>
    </source>
</evidence>
<dbReference type="InterPro" id="IPR050951">
    <property type="entry name" value="Retrovirus_Pol_polyprotein"/>
</dbReference>
<feature type="domain" description="Peptidase A2" evidence="15">
    <location>
        <begin position="587"/>
        <end position="678"/>
    </location>
</feature>
<evidence type="ECO:0000256" key="12">
    <source>
        <dbReference type="PROSITE-ProRule" id="PRU00047"/>
    </source>
</evidence>
<keyword evidence="9" id="KW-0694">RNA-binding</keyword>
<keyword evidence="12" id="KW-0862">Zinc</keyword>
<evidence type="ECO:0000313" key="18">
    <source>
        <dbReference type="Proteomes" id="UP000018467"/>
    </source>
</evidence>
<feature type="compositionally biased region" description="Basic and acidic residues" evidence="13">
    <location>
        <begin position="423"/>
        <end position="436"/>
    </location>
</feature>
<name>A0A3B1J7S5_ASTMX</name>
<dbReference type="InterPro" id="IPR043502">
    <property type="entry name" value="DNA/RNA_pol_sf"/>
</dbReference>
<reference evidence="18" key="1">
    <citation type="submission" date="2013-03" db="EMBL/GenBank/DDBJ databases">
        <authorList>
            <person name="Jeffery W."/>
            <person name="Warren W."/>
            <person name="Wilson R.K."/>
        </authorList>
    </citation>
    <scope>NUCLEOTIDE SEQUENCE</scope>
    <source>
        <strain evidence="18">female</strain>
    </source>
</reference>
<dbReference type="GO" id="GO:0016779">
    <property type="term" value="F:nucleotidyltransferase activity"/>
    <property type="evidence" value="ECO:0007669"/>
    <property type="project" value="UniProtKB-KW"/>
</dbReference>
<comment type="similarity">
    <text evidence="1">Belongs to the beta type-B retroviral polymerase family. HERV class-II K(HML-2) pol subfamily.</text>
</comment>
<evidence type="ECO:0000256" key="5">
    <source>
        <dbReference type="ARBA" id="ARBA00022722"/>
    </source>
</evidence>
<dbReference type="GO" id="GO:0004523">
    <property type="term" value="F:RNA-DNA hybrid ribonuclease activity"/>
    <property type="evidence" value="ECO:0007669"/>
    <property type="project" value="UniProtKB-EC"/>
</dbReference>
<dbReference type="SUPFAM" id="SSF56672">
    <property type="entry name" value="DNA/RNA polymerases"/>
    <property type="match status" value="1"/>
</dbReference>
<dbReference type="PROSITE" id="PS50175">
    <property type="entry name" value="ASP_PROT_RETROV"/>
    <property type="match status" value="1"/>
</dbReference>
<reference evidence="17" key="4">
    <citation type="submission" date="2025-09" db="UniProtKB">
        <authorList>
            <consortium name="Ensembl"/>
        </authorList>
    </citation>
    <scope>IDENTIFICATION</scope>
</reference>
<feature type="domain" description="CCHC-type" evidence="14">
    <location>
        <begin position="499"/>
        <end position="512"/>
    </location>
</feature>
<keyword evidence="3" id="KW-0808">Transferase</keyword>
<dbReference type="Bgee" id="ENSAMXG00000037247">
    <property type="expression patterns" value="Expressed in liver and 1 other cell type or tissue"/>
</dbReference>
<dbReference type="Ensembl" id="ENSAMXT00000045426.1">
    <property type="protein sequence ID" value="ENSAMXP00000038352.1"/>
    <property type="gene ID" value="ENSAMXG00000037247.1"/>
</dbReference>
<evidence type="ECO:0000256" key="8">
    <source>
        <dbReference type="ARBA" id="ARBA00022842"/>
    </source>
</evidence>
<dbReference type="CDD" id="cd01647">
    <property type="entry name" value="RT_LTR"/>
    <property type="match status" value="1"/>
</dbReference>
<evidence type="ECO:0000313" key="17">
    <source>
        <dbReference type="Ensembl" id="ENSAMXP00000038352.1"/>
    </source>
</evidence>
<evidence type="ECO:0000259" key="15">
    <source>
        <dbReference type="PROSITE" id="PS50175"/>
    </source>
</evidence>
<dbReference type="GO" id="GO:0004190">
    <property type="term" value="F:aspartic-type endopeptidase activity"/>
    <property type="evidence" value="ECO:0007669"/>
    <property type="project" value="InterPro"/>
</dbReference>
<dbReference type="InterPro" id="IPR041577">
    <property type="entry name" value="RT_RNaseH_2"/>
</dbReference>
<keyword evidence="7" id="KW-0378">Hydrolase</keyword>
<dbReference type="CDD" id="cd00303">
    <property type="entry name" value="retropepsin_like"/>
    <property type="match status" value="1"/>
</dbReference>
<dbReference type="PROSITE" id="PS50878">
    <property type="entry name" value="RT_POL"/>
    <property type="match status" value="1"/>
</dbReference>
<reference evidence="18" key="2">
    <citation type="journal article" date="2014" name="Nat. Commun.">
        <title>The cavefish genome reveals candidate genes for eye loss.</title>
        <authorList>
            <person name="McGaugh S.E."/>
            <person name="Gross J.B."/>
            <person name="Aken B."/>
            <person name="Blin M."/>
            <person name="Borowsky R."/>
            <person name="Chalopin D."/>
            <person name="Hinaux H."/>
            <person name="Jeffery W.R."/>
            <person name="Keene A."/>
            <person name="Ma L."/>
            <person name="Minx P."/>
            <person name="Murphy D."/>
            <person name="O'Quin K.E."/>
            <person name="Retaux S."/>
            <person name="Rohner N."/>
            <person name="Searle S.M."/>
            <person name="Stahl B.A."/>
            <person name="Tabin C."/>
            <person name="Volff J.N."/>
            <person name="Yoshizawa M."/>
            <person name="Warren W.C."/>
        </authorList>
    </citation>
    <scope>NUCLEOTIDE SEQUENCE [LARGE SCALE GENOMIC DNA]</scope>
    <source>
        <strain evidence="18">female</strain>
    </source>
</reference>
<dbReference type="PROSITE" id="PS50158">
    <property type="entry name" value="ZF_CCHC"/>
    <property type="match status" value="1"/>
</dbReference>
<feature type="compositionally biased region" description="Polar residues" evidence="13">
    <location>
        <begin position="173"/>
        <end position="192"/>
    </location>
</feature>
<accession>A0A3B1J7S5</accession>
<dbReference type="SUPFAM" id="SSF50630">
    <property type="entry name" value="Acid proteases"/>
    <property type="match status" value="1"/>
</dbReference>
<keyword evidence="11" id="KW-0511">Multifunctional enzyme</keyword>
<evidence type="ECO:0000256" key="10">
    <source>
        <dbReference type="ARBA" id="ARBA00022908"/>
    </source>
</evidence>
<evidence type="ECO:0000256" key="7">
    <source>
        <dbReference type="ARBA" id="ARBA00022801"/>
    </source>
</evidence>
<keyword evidence="8" id="KW-0460">Magnesium</keyword>
<dbReference type="GO" id="GO:0003723">
    <property type="term" value="F:RNA binding"/>
    <property type="evidence" value="ECO:0007669"/>
    <property type="project" value="UniProtKB-KW"/>
</dbReference>
<protein>
    <recommendedName>
        <fullName evidence="2">ribonuclease H</fullName>
        <ecNumber evidence="2">3.1.26.4</ecNumber>
    </recommendedName>
</protein>
<dbReference type="InterPro" id="IPR000477">
    <property type="entry name" value="RT_dom"/>
</dbReference>
<dbReference type="GeneTree" id="ENSGT01100000263500"/>
<dbReference type="Pfam" id="PF00078">
    <property type="entry name" value="RVT_1"/>
    <property type="match status" value="1"/>
</dbReference>
<dbReference type="InParanoid" id="A0A3B1J7S5"/>
<dbReference type="InterPro" id="IPR043128">
    <property type="entry name" value="Rev_trsase/Diguanyl_cyclase"/>
</dbReference>
<sequence>MASEDKERKGLVWKIRKGLHTLTSDELFQITRTITEVPELEHMTVERDDEEGCIDYICTYMQCDTLLDLEDKGFSHLLMLKDAVDDLVQCRIATVVSPPVGSEVIVDVPEQTPSHRVQISHTPPHAHAKVEHATSDWFPATATSPNTHTSEYQQLLTSYEELGRKLATYKVSSGSPELSRQSYTGQHDSTPPTVMKAHSSLHKPEAVVSVRDLSFLQRREFKIHGGQVGDTTSDISYSSLSKQIDEGLKANHTEIEIIQGVLRVIKPGQFKDMLINKADLTVAEIKSFLQSHLGEKSSTELFQELMSTRQYEHETPQQFLYRLIGLKQKVMFVSKQANTDIEYEPQNIQNVFLRTIYQGIAPKYSDVRNELKPLLSDPTVSDEILLRRIIKAMSDESERQRRLGQTPRQKVTIARSAQLESVTENKAERSATDKKQTKTLQELTAQVEALTNVIEAMRQTRTPENLCRCASDKALPQHNVRVYRCPKCTEQGVISCNHCFACGEEGHRAIGCLKKQARGENRIQPLQQTKPRLQHQKEFSKPEINHASTSCTVSHHVSGMANSTDDKVAELVGSKCLLKCYMNGYAASVLLDTGAQVSILDRSWRRMYLPDHTVRPLSELMGTQPLNVLAVNGDTVPFDGWIEVTVNLPGNSDPNLSIQVPFLVGSRPLERPILGFNVIEQLIKGQQSGAKILATIANLLSGAMEIEDDKANAIINLIQTQRTERVSPALVKVGQRDVVIRAGQVAHVKCKLPDTLESPFSVVLFEPSQESTQLEKLDLGDGLMEVCSAKSSFVNVPIGNHNKHDVTLPRRTALGCVQPIAAVIHTDHPEPAKQLPMSDVNKLEPEPIPAADQKELPSRWNPPVDISHLNEEQQKIVREMLYEESSVFACDDHDMGCIPSLQLSITLKDDIPIQRPYTSIPKPLHQEVKQYIQDLLARGWIVKSKSPYSAPVVCVRKKDGTLRLCIDYRLLNQKTVPDRHPLPRIQDLLDTLGGYSWFSILDQGKAYHQGFMAEGSRHLTAFITPWGLHEWLRIPFGLTNAPAAFQRSMEGMLDELRDKCCIPYLDDILCYAQTFEDHVEVLRKVLRALQNHGVKLRPTKCELFKREVRYVGRLVSAEGVRIDPKDIEAVTALRDKTPSTVGDIRRLLGFLSYYRSYIQDFSRLAAPLYELLQVGDKKVAAQSSKTKREIKRGAQLPSRTPIQWTEDHQQILERLINTLTNPPVLAYPDFRLPFTLHTDASEKGLGAVLYQRQEGRMRVIGYGSRTLTPAERNYKLHSGKLEFLALKWAICDKFRDYLFYAVHFTVYTDNNPLTYVLSTAKLNAVGHRWIGELSDFRFNIKYRPGKVNVDADTLSRCPLDVDRYVSECTEELTREAVNAAWEGGNAAQNQDVAWIAVLDLSTVDSSEQSGMKLLSAIDHDELAKAQRSDPVIGPVMKLKETSQVLTNDMKRGVGGAVKRMMHEWNKLCLENGLLYPQKPVHQTSACTSKPVYKTDGPQTLA</sequence>
<evidence type="ECO:0000256" key="11">
    <source>
        <dbReference type="ARBA" id="ARBA00023268"/>
    </source>
</evidence>
<dbReference type="Gene3D" id="3.30.70.270">
    <property type="match status" value="2"/>
</dbReference>
<keyword evidence="4" id="KW-0548">Nucleotidyltransferase</keyword>
<keyword evidence="6" id="KW-0255">Endonuclease</keyword>